<dbReference type="GO" id="GO:0016757">
    <property type="term" value="F:glycosyltransferase activity"/>
    <property type="evidence" value="ECO:0007669"/>
    <property type="project" value="UniProtKB-KW"/>
</dbReference>
<feature type="domain" description="Fucosyltransferase N-terminal" evidence="1">
    <location>
        <begin position="30"/>
        <end position="98"/>
    </location>
</feature>
<gene>
    <name evidence="2" type="ORF">SAMN05444001_109138</name>
</gene>
<accession>A0A8G2BWR3</accession>
<reference evidence="2 3" key="1">
    <citation type="submission" date="2016-10" db="EMBL/GenBank/DDBJ databases">
        <authorList>
            <person name="Varghese N."/>
            <person name="Submissions S."/>
        </authorList>
    </citation>
    <scope>NUCLEOTIDE SEQUENCE [LARGE SCALE GENOMIC DNA]</scope>
    <source>
        <strain evidence="2 3">DSM 29073</strain>
    </source>
</reference>
<evidence type="ECO:0000313" key="3">
    <source>
        <dbReference type="Proteomes" id="UP000236725"/>
    </source>
</evidence>
<comment type="caution">
    <text evidence="2">The sequence shown here is derived from an EMBL/GenBank/DDBJ whole genome shotgun (WGS) entry which is preliminary data.</text>
</comment>
<evidence type="ECO:0000259" key="1">
    <source>
        <dbReference type="Pfam" id="PF17039"/>
    </source>
</evidence>
<name>A0A8G2BWR3_9BACT</name>
<keyword evidence="3" id="KW-1185">Reference proteome</keyword>
<keyword evidence="2" id="KW-0808">Transferase</keyword>
<dbReference type="EMBL" id="FNVS01000009">
    <property type="protein sequence ID" value="SEF91861.1"/>
    <property type="molecule type" value="Genomic_DNA"/>
</dbReference>
<dbReference type="Pfam" id="PF17039">
    <property type="entry name" value="Glyco_tran_10_N"/>
    <property type="match status" value="1"/>
</dbReference>
<protein>
    <submittedName>
        <fullName evidence="2">Fucosyltransferase, N-terminal</fullName>
    </submittedName>
</protein>
<sequence length="118" mass="14098">MVKIMALIYNMIYSEDLLPRIEDIPIDWVITTDRKYFQQAALIVFHLPGLYQELETDLDKQEGQMWISWFLESEKNDPLINDPEIKDVFDLSISYCKDNEQKEHPLIYLCRNYPIIDP</sequence>
<proteinExistence type="predicted"/>
<dbReference type="Proteomes" id="UP000236725">
    <property type="component" value="Unassembled WGS sequence"/>
</dbReference>
<organism evidence="2 3">
    <name type="scientific">Parabacteroides chinchillae</name>
    <dbReference type="NCBI Taxonomy" id="871327"/>
    <lineage>
        <taxon>Bacteria</taxon>
        <taxon>Pseudomonadati</taxon>
        <taxon>Bacteroidota</taxon>
        <taxon>Bacteroidia</taxon>
        <taxon>Bacteroidales</taxon>
        <taxon>Tannerellaceae</taxon>
        <taxon>Parabacteroides</taxon>
    </lineage>
</organism>
<dbReference type="InterPro" id="IPR031481">
    <property type="entry name" value="Glyco_tran_10_N"/>
</dbReference>
<dbReference type="SUPFAM" id="SSF53756">
    <property type="entry name" value="UDP-Glycosyltransferase/glycogen phosphorylase"/>
    <property type="match status" value="1"/>
</dbReference>
<dbReference type="AlphaFoldDB" id="A0A8G2BWR3"/>
<keyword evidence="2" id="KW-0328">Glycosyltransferase</keyword>
<evidence type="ECO:0000313" key="2">
    <source>
        <dbReference type="EMBL" id="SEF91861.1"/>
    </source>
</evidence>